<name>A0AAJ0D8S5_9PEZI</name>
<dbReference type="SMART" id="SM00320">
    <property type="entry name" value="WD40"/>
    <property type="match status" value="5"/>
</dbReference>
<evidence type="ECO:0000256" key="7">
    <source>
        <dbReference type="SAM" id="MobiDB-lite"/>
    </source>
</evidence>
<keyword evidence="6" id="KW-0698">rRNA processing</keyword>
<comment type="subunit">
    <text evidence="6">Component of the RIX1 complex, composed of IPI1, RIX1/IPI2 and IPI3 in a 1:2:2 stoichiometry. The complex interacts (via RIX1) with MDN1 (via its hexameric AAA ATPase ring) and the pre-60S ribosome particles.</text>
</comment>
<dbReference type="Proteomes" id="UP001271007">
    <property type="component" value="Unassembled WGS sequence"/>
</dbReference>
<reference evidence="8" key="1">
    <citation type="submission" date="2023-04" db="EMBL/GenBank/DDBJ databases">
        <title>Black Yeasts Isolated from many extreme environments.</title>
        <authorList>
            <person name="Coleine C."/>
            <person name="Stajich J.E."/>
            <person name="Selbmann L."/>
        </authorList>
    </citation>
    <scope>NUCLEOTIDE SEQUENCE</scope>
    <source>
        <strain evidence="8">CCFEE 5312</strain>
    </source>
</reference>
<protein>
    <recommendedName>
        <fullName evidence="6">Pre-rRNA-processing protein IPI3</fullName>
    </recommendedName>
</protein>
<dbReference type="PANTHER" id="PTHR18763:SF0">
    <property type="entry name" value="WD REPEAT-CONTAINING PROTEIN 18"/>
    <property type="match status" value="1"/>
</dbReference>
<dbReference type="AlphaFoldDB" id="A0AAJ0D8S5"/>
<dbReference type="InterPro" id="IPR036322">
    <property type="entry name" value="WD40_repeat_dom_sf"/>
</dbReference>
<feature type="region of interest" description="Disordered" evidence="7">
    <location>
        <begin position="486"/>
        <end position="511"/>
    </location>
</feature>
<comment type="similarity">
    <text evidence="2 6">Belongs to the WD repeat IPI3/WDR18 family.</text>
</comment>
<organism evidence="8 9">
    <name type="scientific">Extremus antarcticus</name>
    <dbReference type="NCBI Taxonomy" id="702011"/>
    <lineage>
        <taxon>Eukaryota</taxon>
        <taxon>Fungi</taxon>
        <taxon>Dikarya</taxon>
        <taxon>Ascomycota</taxon>
        <taxon>Pezizomycotina</taxon>
        <taxon>Dothideomycetes</taxon>
        <taxon>Dothideomycetidae</taxon>
        <taxon>Mycosphaerellales</taxon>
        <taxon>Extremaceae</taxon>
        <taxon>Extremus</taxon>
    </lineage>
</organism>
<dbReference type="FunFam" id="2.130.10.10:FF:000929">
    <property type="entry name" value="Ribosomal assembly complex component Ipi3"/>
    <property type="match status" value="1"/>
</dbReference>
<feature type="repeat" description="WD" evidence="5">
    <location>
        <begin position="124"/>
        <end position="157"/>
    </location>
</feature>
<comment type="subcellular location">
    <subcellularLocation>
        <location evidence="6">Nucleus</location>
    </subcellularLocation>
</comment>
<dbReference type="GO" id="GO:0006364">
    <property type="term" value="P:rRNA processing"/>
    <property type="evidence" value="ECO:0007669"/>
    <property type="project" value="UniProtKB-UniRule"/>
</dbReference>
<evidence type="ECO:0000256" key="5">
    <source>
        <dbReference type="PROSITE-ProRule" id="PRU00221"/>
    </source>
</evidence>
<keyword evidence="6" id="KW-0539">Nucleus</keyword>
<keyword evidence="3 5" id="KW-0853">WD repeat</keyword>
<dbReference type="GO" id="GO:0120330">
    <property type="term" value="C:rixosome complex"/>
    <property type="evidence" value="ECO:0007669"/>
    <property type="project" value="UniProtKB-UniRule"/>
</dbReference>
<evidence type="ECO:0000313" key="9">
    <source>
        <dbReference type="Proteomes" id="UP001271007"/>
    </source>
</evidence>
<feature type="repeat" description="WD" evidence="5">
    <location>
        <begin position="177"/>
        <end position="221"/>
    </location>
</feature>
<dbReference type="InterPro" id="IPR045227">
    <property type="entry name" value="WDR18/Ipi3/RID3"/>
</dbReference>
<dbReference type="Pfam" id="PF00400">
    <property type="entry name" value="WD40"/>
    <property type="match status" value="2"/>
</dbReference>
<dbReference type="SUPFAM" id="SSF50978">
    <property type="entry name" value="WD40 repeat-like"/>
    <property type="match status" value="1"/>
</dbReference>
<keyword evidence="4" id="KW-0677">Repeat</keyword>
<dbReference type="PROSITE" id="PS50082">
    <property type="entry name" value="WD_REPEATS_2"/>
    <property type="match status" value="2"/>
</dbReference>
<proteinExistence type="inferred from homology"/>
<dbReference type="EMBL" id="JAWDJX010000043">
    <property type="protein sequence ID" value="KAK3049021.1"/>
    <property type="molecule type" value="Genomic_DNA"/>
</dbReference>
<dbReference type="GO" id="GO:0006261">
    <property type="term" value="P:DNA-templated DNA replication"/>
    <property type="evidence" value="ECO:0007669"/>
    <property type="project" value="TreeGrafter"/>
</dbReference>
<evidence type="ECO:0000256" key="6">
    <source>
        <dbReference type="RuleBase" id="RU369067"/>
    </source>
</evidence>
<sequence>MLTEQFIASIGVPSKALSTNVAKDAAIFVHEFQPLQAQKTVFKKSATPPHCLAVTESHIFAAQSGKAVVHVYSRAQGNQEATVPFTERITCLALACEETILILGTAEGRLFLWEMTSGRQLSTNQAHLQAVTRVLLDPTGNFILSASEDSTVHLWSLPSLLSFSSSGIEAASPIKTFSSHRAGISDLEVGHGSGFSNFAVSASKDKTCFIWDYHSGNVLRTFLLPEVPTCLTLDAADRAVYVGCEDGSVQQLDLYQANTTATSAPIQPPSSSRWQSHDSAVGRALSICLSFDSCTLLSGHESGGILAWDIAKGGYATNVLPQPLPGPVNCLTFLPVLGFADSTERETRLRISAVIKPKYGAFDSASGVVPGNYVQTVGLSENYSEDHCSPFEVALTASSFPPSLLDKGLQELQSFRQAPQSNGGTMQEETDDFMALDDQPDIPRELSLEAQNAALKAELEALRRLQAASLDKMGRINAEKRILLERQQKRARGHPSLNGISNEDGSSSSDD</sequence>
<comment type="function">
    <text evidence="1 6">Component of the RIX1 complex required for processing of ITS2 sequences from 35S pre-rRNA.</text>
</comment>
<keyword evidence="9" id="KW-1185">Reference proteome</keyword>
<dbReference type="InterPro" id="IPR015943">
    <property type="entry name" value="WD40/YVTN_repeat-like_dom_sf"/>
</dbReference>
<gene>
    <name evidence="8" type="primary">IPI3</name>
    <name evidence="8" type="ORF">LTR09_009675</name>
</gene>
<dbReference type="PANTHER" id="PTHR18763">
    <property type="entry name" value="WD-REPEAT PROTEIN 18"/>
    <property type="match status" value="1"/>
</dbReference>
<dbReference type="Gene3D" id="2.130.10.10">
    <property type="entry name" value="YVTN repeat-like/Quinoprotein amine dehydrogenase"/>
    <property type="match status" value="2"/>
</dbReference>
<accession>A0AAJ0D8S5</accession>
<evidence type="ECO:0000256" key="3">
    <source>
        <dbReference type="ARBA" id="ARBA00022574"/>
    </source>
</evidence>
<evidence type="ECO:0000313" key="8">
    <source>
        <dbReference type="EMBL" id="KAK3049021.1"/>
    </source>
</evidence>
<evidence type="ECO:0000256" key="2">
    <source>
        <dbReference type="ARBA" id="ARBA00010143"/>
    </source>
</evidence>
<comment type="caution">
    <text evidence="8">The sequence shown here is derived from an EMBL/GenBank/DDBJ whole genome shotgun (WGS) entry which is preliminary data.</text>
</comment>
<evidence type="ECO:0000256" key="1">
    <source>
        <dbReference type="ARBA" id="ARBA00002355"/>
    </source>
</evidence>
<dbReference type="InterPro" id="IPR001680">
    <property type="entry name" value="WD40_rpt"/>
</dbReference>
<dbReference type="GO" id="GO:0005656">
    <property type="term" value="C:nuclear pre-replicative complex"/>
    <property type="evidence" value="ECO:0007669"/>
    <property type="project" value="TreeGrafter"/>
</dbReference>
<feature type="compositionally biased region" description="Polar residues" evidence="7">
    <location>
        <begin position="498"/>
        <end position="511"/>
    </location>
</feature>
<evidence type="ECO:0000256" key="4">
    <source>
        <dbReference type="ARBA" id="ARBA00022737"/>
    </source>
</evidence>
<dbReference type="PROSITE" id="PS50294">
    <property type="entry name" value="WD_REPEATS_REGION"/>
    <property type="match status" value="1"/>
</dbReference>